<sequence length="34" mass="3602">MLLNRTNRVLGMVTISTGGAAGTVVDVKKKEVRS</sequence>
<organism evidence="1 2">
    <name type="scientific">Algoriphagus pacificus</name>
    <dbReference type="NCBI Taxonomy" id="2811234"/>
    <lineage>
        <taxon>Bacteria</taxon>
        <taxon>Pseudomonadati</taxon>
        <taxon>Bacteroidota</taxon>
        <taxon>Cytophagia</taxon>
        <taxon>Cytophagales</taxon>
        <taxon>Cyclobacteriaceae</taxon>
        <taxon>Algoriphagus</taxon>
    </lineage>
</organism>
<dbReference type="EMBL" id="JAFKCU010000005">
    <property type="protein sequence ID" value="MBN7817454.1"/>
    <property type="molecule type" value="Genomic_DNA"/>
</dbReference>
<evidence type="ECO:0000313" key="1">
    <source>
        <dbReference type="EMBL" id="MBN7817454.1"/>
    </source>
</evidence>
<comment type="caution">
    <text evidence="1">The sequence shown here is derived from an EMBL/GenBank/DDBJ whole genome shotgun (WGS) entry which is preliminary data.</text>
</comment>
<reference evidence="1 2" key="1">
    <citation type="submission" date="2021-03" db="EMBL/GenBank/DDBJ databases">
        <title>novel species isolated from a fishpond in China.</title>
        <authorList>
            <person name="Lu H."/>
            <person name="Cai Z."/>
        </authorList>
    </citation>
    <scope>NUCLEOTIDE SEQUENCE [LARGE SCALE GENOMIC DNA]</scope>
    <source>
        <strain evidence="1 2">YJ13C</strain>
    </source>
</reference>
<protein>
    <submittedName>
        <fullName evidence="1">Uncharacterized protein</fullName>
    </submittedName>
</protein>
<evidence type="ECO:0000313" key="2">
    <source>
        <dbReference type="Proteomes" id="UP000664480"/>
    </source>
</evidence>
<dbReference type="Proteomes" id="UP000664480">
    <property type="component" value="Unassembled WGS sequence"/>
</dbReference>
<keyword evidence="2" id="KW-1185">Reference proteome</keyword>
<name>A0ABS3CLN2_9BACT</name>
<dbReference type="RefSeq" id="WP_206588125.1">
    <property type="nucleotide sequence ID" value="NZ_JAFKCU010000005.1"/>
</dbReference>
<accession>A0ABS3CLN2</accession>
<proteinExistence type="predicted"/>
<gene>
    <name evidence="1" type="ORF">J0A69_18580</name>
</gene>